<feature type="domain" description="MacB-like periplasmic core" evidence="8">
    <location>
        <begin position="429"/>
        <end position="599"/>
    </location>
</feature>
<proteinExistence type="predicted"/>
<organism evidence="9 10">
    <name type="scientific">Sediminicola arcticus</name>
    <dbReference type="NCBI Taxonomy" id="1574308"/>
    <lineage>
        <taxon>Bacteria</taxon>
        <taxon>Pseudomonadati</taxon>
        <taxon>Bacteroidota</taxon>
        <taxon>Flavobacteriia</taxon>
        <taxon>Flavobacteriales</taxon>
        <taxon>Flavobacteriaceae</taxon>
        <taxon>Sediminicola</taxon>
    </lineage>
</organism>
<evidence type="ECO:0000313" key="9">
    <source>
        <dbReference type="EMBL" id="MET6990818.1"/>
    </source>
</evidence>
<keyword evidence="4 6" id="KW-1133">Transmembrane helix</keyword>
<feature type="domain" description="ABC3 transporter permease C-terminal" evidence="7">
    <location>
        <begin position="290"/>
        <end position="403"/>
    </location>
</feature>
<keyword evidence="5 6" id="KW-0472">Membrane</keyword>
<comment type="caution">
    <text evidence="9">The sequence shown here is derived from an EMBL/GenBank/DDBJ whole genome shotgun (WGS) entry which is preliminary data.</text>
</comment>
<reference evidence="9 10" key="1">
    <citation type="submission" date="2024-07" db="EMBL/GenBank/DDBJ databases">
        <title>The genome sequence of type strain Sediminicola arcticus GDMCC 1.2805.</title>
        <authorList>
            <person name="Liu Y."/>
        </authorList>
    </citation>
    <scope>NUCLEOTIDE SEQUENCE [LARGE SCALE GENOMIC DNA]</scope>
    <source>
        <strain evidence="9 10">GDMCC 1.2805</strain>
    </source>
</reference>
<evidence type="ECO:0000259" key="7">
    <source>
        <dbReference type="Pfam" id="PF02687"/>
    </source>
</evidence>
<evidence type="ECO:0000313" key="10">
    <source>
        <dbReference type="Proteomes" id="UP001549799"/>
    </source>
</evidence>
<accession>A0ABV2SUH7</accession>
<keyword evidence="2" id="KW-1003">Cell membrane</keyword>
<feature type="transmembrane region" description="Helical" evidence="6">
    <location>
        <begin position="762"/>
        <end position="785"/>
    </location>
</feature>
<feature type="transmembrane region" description="Helical" evidence="6">
    <location>
        <begin position="378"/>
        <end position="401"/>
    </location>
</feature>
<feature type="domain" description="MacB-like periplasmic core" evidence="8">
    <location>
        <begin position="20"/>
        <end position="242"/>
    </location>
</feature>
<evidence type="ECO:0000256" key="3">
    <source>
        <dbReference type="ARBA" id="ARBA00022692"/>
    </source>
</evidence>
<dbReference type="InterPro" id="IPR003838">
    <property type="entry name" value="ABC3_permease_C"/>
</dbReference>
<dbReference type="Proteomes" id="UP001549799">
    <property type="component" value="Unassembled WGS sequence"/>
</dbReference>
<dbReference type="Pfam" id="PF02687">
    <property type="entry name" value="FtsX"/>
    <property type="match status" value="2"/>
</dbReference>
<feature type="transmembrane region" description="Helical" evidence="6">
    <location>
        <begin position="426"/>
        <end position="446"/>
    </location>
</feature>
<dbReference type="Pfam" id="PF12704">
    <property type="entry name" value="MacB_PCD"/>
    <property type="match status" value="2"/>
</dbReference>
<sequence>MFKNYIKIAWRNLIKNKAYSTINIGGLALGMAVTLIIGLWMQDELSHNSYFTSKDKIAQVFQSQTFNGETGTGPAIPRPLEKALREGYGDNFKHLIMATWTNDRYLKYKETSISRSGNYMQEAAPELFNLEIIKGEKDGLREINSIMLSESTAKTLFGSEEPIGKVVVVNSQYNLMVSSVYKDIPFNNTFNDTEFIIPWEQYLTANEWARNAEDNWGNNSYQMFVQIADNANMEQVNAKIKDVKKTLNEDSAEFNPQLVLFPMKDWHLRSDFENGKQVGGRIKYVWLFGIIGVFILLLACINFMNLSTARSEKRGKEVGIRKSIGSQRGQLIYQFLSESFLVVMFAYVLAIVLVLLSINGFNDLARKEIAFPWSFPAFWAISLLFILITALMAGSYPALYLSSFKPVDVLKGTFKVGKYAGLPRKILVVLQFTVSVAFIIGTVIVMQQINYAKNRPVGYDKQGLIQVPVMSQDFIGKFELMRSEFIGSGAVSQMSASSAPTTAVWSNYNGYTWEGKPEGFQEDFAWANVSPEFASSLNLKIMAGRDFSREFATDSNAVLINETAVKYMGLANPVGKYLKDSNEEDPNEPLKIIGVVKDMIVQSPYEPVKQAVYAYDKDDNASYYNMRLNPNRSAGENLKVIERVFKEHFPNIPFQYDFVDQEYGKKFAAEERIGTLSGIFTALAILISCLGLFGLTSFVAEQRTKEIGVRKVLGASVFNVWNMLSKDFLKLVLVSCFIAVPIAYFVMNGWLQEYPYRVILKWWIFVLAIAGAMLVTVLTVSFQAIKAARANPVKSLRTE</sequence>
<feature type="transmembrane region" description="Helical" evidence="6">
    <location>
        <begin position="331"/>
        <end position="358"/>
    </location>
</feature>
<name>A0ABV2SUH7_9FLAO</name>
<dbReference type="EMBL" id="JBEXAE010000003">
    <property type="protein sequence ID" value="MET6990818.1"/>
    <property type="molecule type" value="Genomic_DNA"/>
</dbReference>
<keyword evidence="3 6" id="KW-0812">Transmembrane</keyword>
<keyword evidence="10" id="KW-1185">Reference proteome</keyword>
<feature type="domain" description="ABC3 transporter permease C-terminal" evidence="7">
    <location>
        <begin position="679"/>
        <end position="792"/>
    </location>
</feature>
<evidence type="ECO:0000256" key="2">
    <source>
        <dbReference type="ARBA" id="ARBA00022475"/>
    </source>
</evidence>
<evidence type="ECO:0000256" key="4">
    <source>
        <dbReference type="ARBA" id="ARBA00022989"/>
    </source>
</evidence>
<evidence type="ECO:0000256" key="5">
    <source>
        <dbReference type="ARBA" id="ARBA00023136"/>
    </source>
</evidence>
<evidence type="ECO:0000256" key="6">
    <source>
        <dbReference type="SAM" id="Phobius"/>
    </source>
</evidence>
<dbReference type="PANTHER" id="PTHR30572">
    <property type="entry name" value="MEMBRANE COMPONENT OF TRANSPORTER-RELATED"/>
    <property type="match status" value="1"/>
</dbReference>
<feature type="transmembrane region" description="Helical" evidence="6">
    <location>
        <begin position="679"/>
        <end position="700"/>
    </location>
</feature>
<dbReference type="InterPro" id="IPR025857">
    <property type="entry name" value="MacB_PCD"/>
</dbReference>
<dbReference type="PANTHER" id="PTHR30572:SF18">
    <property type="entry name" value="ABC-TYPE MACROLIDE FAMILY EXPORT SYSTEM PERMEASE COMPONENT 2"/>
    <property type="match status" value="1"/>
</dbReference>
<feature type="transmembrane region" description="Helical" evidence="6">
    <location>
        <begin position="21"/>
        <end position="41"/>
    </location>
</feature>
<feature type="transmembrane region" description="Helical" evidence="6">
    <location>
        <begin position="284"/>
        <end position="306"/>
    </location>
</feature>
<evidence type="ECO:0000259" key="8">
    <source>
        <dbReference type="Pfam" id="PF12704"/>
    </source>
</evidence>
<dbReference type="InterPro" id="IPR050250">
    <property type="entry name" value="Macrolide_Exporter_MacB"/>
</dbReference>
<gene>
    <name evidence="9" type="ORF">ABXZ36_09180</name>
</gene>
<comment type="subcellular location">
    <subcellularLocation>
        <location evidence="1">Cell membrane</location>
        <topology evidence="1">Multi-pass membrane protein</topology>
    </subcellularLocation>
</comment>
<evidence type="ECO:0000256" key="1">
    <source>
        <dbReference type="ARBA" id="ARBA00004651"/>
    </source>
</evidence>
<dbReference type="RefSeq" id="WP_354615210.1">
    <property type="nucleotide sequence ID" value="NZ_JBEXAE010000003.1"/>
</dbReference>
<protein>
    <submittedName>
        <fullName evidence="9">ABC transporter permease</fullName>
    </submittedName>
</protein>
<feature type="transmembrane region" description="Helical" evidence="6">
    <location>
        <begin position="728"/>
        <end position="750"/>
    </location>
</feature>